<dbReference type="PANTHER" id="PTHR18895">
    <property type="entry name" value="HEMK METHYLTRANSFERASE"/>
    <property type="match status" value="1"/>
</dbReference>
<dbReference type="InterPro" id="IPR029063">
    <property type="entry name" value="SAM-dependent_MTases_sf"/>
</dbReference>
<dbReference type="SUPFAM" id="SSF53335">
    <property type="entry name" value="S-adenosyl-L-methionine-dependent methyltransferases"/>
    <property type="match status" value="1"/>
</dbReference>
<evidence type="ECO:0000313" key="6">
    <source>
        <dbReference type="Proteomes" id="UP001431449"/>
    </source>
</evidence>
<evidence type="ECO:0000259" key="4">
    <source>
        <dbReference type="Pfam" id="PF05175"/>
    </source>
</evidence>
<dbReference type="GO" id="GO:0032259">
    <property type="term" value="P:methylation"/>
    <property type="evidence" value="ECO:0007669"/>
    <property type="project" value="UniProtKB-KW"/>
</dbReference>
<protein>
    <submittedName>
        <fullName evidence="5">Methyltransferase</fullName>
    </submittedName>
</protein>
<keyword evidence="3" id="KW-0949">S-adenosyl-L-methionine</keyword>
<dbReference type="EMBL" id="JALNMH010000024">
    <property type="protein sequence ID" value="MCK7595609.1"/>
    <property type="molecule type" value="Genomic_DNA"/>
</dbReference>
<keyword evidence="6" id="KW-1185">Reference proteome</keyword>
<comment type="caution">
    <text evidence="5">The sequence shown here is derived from an EMBL/GenBank/DDBJ whole genome shotgun (WGS) entry which is preliminary data.</text>
</comment>
<dbReference type="Proteomes" id="UP001431449">
    <property type="component" value="Unassembled WGS sequence"/>
</dbReference>
<dbReference type="InterPro" id="IPR050320">
    <property type="entry name" value="N5-glutamine_MTase"/>
</dbReference>
<evidence type="ECO:0000256" key="2">
    <source>
        <dbReference type="ARBA" id="ARBA00022679"/>
    </source>
</evidence>
<dbReference type="Gene3D" id="3.40.50.150">
    <property type="entry name" value="Vaccinia Virus protein VP39"/>
    <property type="match status" value="1"/>
</dbReference>
<accession>A0ABT0GM41</accession>
<gene>
    <name evidence="5" type="ORF">M0G41_18330</name>
</gene>
<keyword evidence="1 5" id="KW-0489">Methyltransferase</keyword>
<evidence type="ECO:0000256" key="1">
    <source>
        <dbReference type="ARBA" id="ARBA00022603"/>
    </source>
</evidence>
<dbReference type="PROSITE" id="PS00092">
    <property type="entry name" value="N6_MTASE"/>
    <property type="match status" value="1"/>
</dbReference>
<dbReference type="Pfam" id="PF05175">
    <property type="entry name" value="MTS"/>
    <property type="match status" value="1"/>
</dbReference>
<evidence type="ECO:0000313" key="5">
    <source>
        <dbReference type="EMBL" id="MCK7595609.1"/>
    </source>
</evidence>
<dbReference type="CDD" id="cd02440">
    <property type="entry name" value="AdoMet_MTases"/>
    <property type="match status" value="1"/>
</dbReference>
<reference evidence="5" key="1">
    <citation type="submission" date="2022-04" db="EMBL/GenBank/DDBJ databases">
        <title>Lysobacter sp. CAU 1642 isolated from sea sand.</title>
        <authorList>
            <person name="Kim W."/>
        </authorList>
    </citation>
    <scope>NUCLEOTIDE SEQUENCE</scope>
    <source>
        <strain evidence="5">CAU 1642</strain>
    </source>
</reference>
<keyword evidence="2" id="KW-0808">Transferase</keyword>
<dbReference type="InterPro" id="IPR002052">
    <property type="entry name" value="DNA_methylase_N6_adenine_CS"/>
</dbReference>
<evidence type="ECO:0000256" key="3">
    <source>
        <dbReference type="ARBA" id="ARBA00022691"/>
    </source>
</evidence>
<sequence>MIDPQADAWLVEAAGGDIERLQSLRRRVLEGEPAGYVAGLIRFRGLRLKMDRRAFITDSETSLLVDVVLEQGRALQRELHRPPRVLEFGVGAGSLSLALHALEPEWRYTGLDVDAAALELAAENAASHACRLDLLQSDYLDGWPDDRTPPDLVFGDPPWGSREDLYDAGRDAAYYDAMPPASAYPHGGRTAIHDELLRRLRAAGWAARIVLNYGVLPEPLIARSAAPLPQWRLVHPKPGISVLVGEANIAPRP</sequence>
<dbReference type="RefSeq" id="WP_248211674.1">
    <property type="nucleotide sequence ID" value="NZ_JALNMH010000024.1"/>
</dbReference>
<organism evidence="5 6">
    <name type="scientific">Pseudomarimonas salicorniae</name>
    <dbReference type="NCBI Taxonomy" id="2933270"/>
    <lineage>
        <taxon>Bacteria</taxon>
        <taxon>Pseudomonadati</taxon>
        <taxon>Pseudomonadota</taxon>
        <taxon>Gammaproteobacteria</taxon>
        <taxon>Lysobacterales</taxon>
        <taxon>Lysobacteraceae</taxon>
        <taxon>Pseudomarimonas</taxon>
    </lineage>
</organism>
<feature type="domain" description="Methyltransferase small" evidence="4">
    <location>
        <begin position="78"/>
        <end position="160"/>
    </location>
</feature>
<dbReference type="GO" id="GO:0008168">
    <property type="term" value="F:methyltransferase activity"/>
    <property type="evidence" value="ECO:0007669"/>
    <property type="project" value="UniProtKB-KW"/>
</dbReference>
<dbReference type="PANTHER" id="PTHR18895:SF74">
    <property type="entry name" value="MTRF1L RELEASE FACTOR GLUTAMINE METHYLTRANSFERASE"/>
    <property type="match status" value="1"/>
</dbReference>
<name>A0ABT0GM41_9GAMM</name>
<dbReference type="InterPro" id="IPR007848">
    <property type="entry name" value="Small_mtfrase_dom"/>
</dbReference>
<proteinExistence type="predicted"/>